<dbReference type="PANTHER" id="PTHR24305:SF166">
    <property type="entry name" value="CYTOCHROME P450 12A4, MITOCHONDRIAL-RELATED"/>
    <property type="match status" value="1"/>
</dbReference>
<evidence type="ECO:0000256" key="5">
    <source>
        <dbReference type="PIRSR" id="PIRSR602403-1"/>
    </source>
</evidence>
<evidence type="ECO:0000256" key="6">
    <source>
        <dbReference type="RuleBase" id="RU000461"/>
    </source>
</evidence>
<dbReference type="PRINTS" id="PR00465">
    <property type="entry name" value="EP450IV"/>
</dbReference>
<dbReference type="AlphaFoldDB" id="A0A1G4J5I4"/>
<dbReference type="GO" id="GO:0020037">
    <property type="term" value="F:heme binding"/>
    <property type="evidence" value="ECO:0007669"/>
    <property type="project" value="InterPro"/>
</dbReference>
<organism evidence="7 8">
    <name type="scientific">Lachancea dasiensis</name>
    <dbReference type="NCBI Taxonomy" id="1072105"/>
    <lineage>
        <taxon>Eukaryota</taxon>
        <taxon>Fungi</taxon>
        <taxon>Dikarya</taxon>
        <taxon>Ascomycota</taxon>
        <taxon>Saccharomycotina</taxon>
        <taxon>Saccharomycetes</taxon>
        <taxon>Saccharomycetales</taxon>
        <taxon>Saccharomycetaceae</taxon>
        <taxon>Lachancea</taxon>
    </lineage>
</organism>
<dbReference type="SUPFAM" id="SSF48264">
    <property type="entry name" value="Cytochrome P450"/>
    <property type="match status" value="1"/>
</dbReference>
<feature type="binding site" description="axial binding residue" evidence="5">
    <location>
        <position position="465"/>
    </location>
    <ligand>
        <name>heme</name>
        <dbReference type="ChEBI" id="CHEBI:30413"/>
    </ligand>
    <ligandPart>
        <name>Fe</name>
        <dbReference type="ChEBI" id="CHEBI:18248"/>
    </ligandPart>
</feature>
<accession>A0A1G4J5I4</accession>
<dbReference type="PRINTS" id="PR00385">
    <property type="entry name" value="P450"/>
</dbReference>
<dbReference type="InterPro" id="IPR036396">
    <property type="entry name" value="Cyt_P450_sf"/>
</dbReference>
<reference evidence="7" key="1">
    <citation type="submission" date="2016-03" db="EMBL/GenBank/DDBJ databases">
        <authorList>
            <person name="Devillers H."/>
        </authorList>
    </citation>
    <scope>NUCLEOTIDE SEQUENCE [LARGE SCALE GENOMIC DNA]</scope>
    <source>
        <strain evidence="7">CBS 10888</strain>
    </source>
</reference>
<dbReference type="GO" id="GO:0005506">
    <property type="term" value="F:iron ion binding"/>
    <property type="evidence" value="ECO:0007669"/>
    <property type="project" value="InterPro"/>
</dbReference>
<dbReference type="Gene3D" id="1.10.630.10">
    <property type="entry name" value="Cytochrome P450"/>
    <property type="match status" value="1"/>
</dbReference>
<dbReference type="InterPro" id="IPR050121">
    <property type="entry name" value="Cytochrome_P450_monoxygenase"/>
</dbReference>
<keyword evidence="3 5" id="KW-0479">Metal-binding</keyword>
<evidence type="ECO:0000256" key="4">
    <source>
        <dbReference type="ARBA" id="ARBA00023004"/>
    </source>
</evidence>
<keyword evidence="6" id="KW-0560">Oxidoreductase</keyword>
<proteinExistence type="inferred from homology"/>
<gene>
    <name evidence="7" type="ORF">LADA_0D05644G</name>
</gene>
<evidence type="ECO:0000313" key="7">
    <source>
        <dbReference type="EMBL" id="SCU85088.1"/>
    </source>
</evidence>
<dbReference type="STRING" id="1266660.A0A1G4J5I4"/>
<dbReference type="InterPro" id="IPR002403">
    <property type="entry name" value="Cyt_P450_E_grp-IV"/>
</dbReference>
<evidence type="ECO:0000313" key="8">
    <source>
        <dbReference type="Proteomes" id="UP000190274"/>
    </source>
</evidence>
<dbReference type="GO" id="GO:0004497">
    <property type="term" value="F:monooxygenase activity"/>
    <property type="evidence" value="ECO:0007669"/>
    <property type="project" value="UniProtKB-KW"/>
</dbReference>
<dbReference type="Pfam" id="PF00067">
    <property type="entry name" value="p450"/>
    <property type="match status" value="1"/>
</dbReference>
<comment type="similarity">
    <text evidence="2 6">Belongs to the cytochrome P450 family.</text>
</comment>
<name>A0A1G4J5I4_9SACH</name>
<dbReference type="InterPro" id="IPR001128">
    <property type="entry name" value="Cyt_P450"/>
</dbReference>
<comment type="cofactor">
    <cofactor evidence="1 5">
        <name>heme</name>
        <dbReference type="ChEBI" id="CHEBI:30413"/>
    </cofactor>
</comment>
<keyword evidence="6" id="KW-0503">Monooxygenase</keyword>
<evidence type="ECO:0000256" key="3">
    <source>
        <dbReference type="ARBA" id="ARBA00022723"/>
    </source>
</evidence>
<keyword evidence="4 5" id="KW-0408">Iron</keyword>
<dbReference type="PROSITE" id="PS00086">
    <property type="entry name" value="CYTOCHROME_P450"/>
    <property type="match status" value="1"/>
</dbReference>
<evidence type="ECO:0000256" key="2">
    <source>
        <dbReference type="ARBA" id="ARBA00010617"/>
    </source>
</evidence>
<protein>
    <submittedName>
        <fullName evidence="7">LADA_0D05644g1_1</fullName>
    </submittedName>
</protein>
<evidence type="ECO:0000256" key="1">
    <source>
        <dbReference type="ARBA" id="ARBA00001971"/>
    </source>
</evidence>
<dbReference type="PANTHER" id="PTHR24305">
    <property type="entry name" value="CYTOCHROME P450"/>
    <property type="match status" value="1"/>
</dbReference>
<dbReference type="InterPro" id="IPR017972">
    <property type="entry name" value="Cyt_P450_CS"/>
</dbReference>
<dbReference type="OrthoDB" id="1470350at2759"/>
<keyword evidence="5 6" id="KW-0349">Heme</keyword>
<dbReference type="GO" id="GO:0016705">
    <property type="term" value="F:oxidoreductase activity, acting on paired donors, with incorporation or reduction of molecular oxygen"/>
    <property type="evidence" value="ECO:0007669"/>
    <property type="project" value="InterPro"/>
</dbReference>
<dbReference type="Proteomes" id="UP000190274">
    <property type="component" value="Chromosome D"/>
</dbReference>
<sequence length="547" mass="61758">MIVVVLVGLLALVYNYVIYPLCLNELIKQKIPGPLLYKLSSIFILNETRRGKRNSLLQQLHQTYGPVVMIGPGEVSLNSLKLKKDIYLRNFPKEYFKDGVKVTGFYSQFSNFGQHNMFSTGDNATHLAKKRPLQQMFSKSSILASEGFVRSQVEAVKDKIINYGNNANVNVYSLFSALAMDVVSGTEYGTKFSTNFVDELSHSSKTLKLERSIFDDFRDNTSLWFYVTLCPALLPMASKWKKIDGASARSASWMYKNFEKALNAVIQNEDVNSKDFPIPTVIETMFAHRMRTSGGKFLPDDQLNAIASEIADQVVAGHETTGITLSYLFWELSRPANAHWQEKLRKDVKGFRDSRELDDKPVLNAILQETLRLHAAIPGLEPRFVPAGKTLNCSIGQRNFAIPEGTVVAMQPWTLHRLPVFGPDPDIFKPERWLRNRGENEEAFSARMREMSSAIFTFGQGNRMCIGMHLALCQIKLCMASLFSQFQTRISSDWCPIIDPGHSAVKVGMQYGSTDLDKMSMADAYTTHPIHHECWLQFENIQDGASK</sequence>
<dbReference type="EMBL" id="LT598454">
    <property type="protein sequence ID" value="SCU85088.1"/>
    <property type="molecule type" value="Genomic_DNA"/>
</dbReference>
<keyword evidence="8" id="KW-1185">Reference proteome</keyword>